<organism evidence="2 3">
    <name type="scientific">Rhizoctonia solani</name>
    <dbReference type="NCBI Taxonomy" id="456999"/>
    <lineage>
        <taxon>Eukaryota</taxon>
        <taxon>Fungi</taxon>
        <taxon>Dikarya</taxon>
        <taxon>Basidiomycota</taxon>
        <taxon>Agaricomycotina</taxon>
        <taxon>Agaricomycetes</taxon>
        <taxon>Cantharellales</taxon>
        <taxon>Ceratobasidiaceae</taxon>
        <taxon>Rhizoctonia</taxon>
    </lineage>
</organism>
<proteinExistence type="predicted"/>
<dbReference type="EMBL" id="CAJMWS010000321">
    <property type="protein sequence ID" value="CAE6421068.1"/>
    <property type="molecule type" value="Genomic_DNA"/>
</dbReference>
<accession>A0A8H2X954</accession>
<name>A0A8H2X954_9AGAM</name>
<reference evidence="2" key="1">
    <citation type="submission" date="2021-01" db="EMBL/GenBank/DDBJ databases">
        <authorList>
            <person name="Kaushik A."/>
        </authorList>
    </citation>
    <scope>NUCLEOTIDE SEQUENCE</scope>
    <source>
        <strain evidence="2">AG1-1C</strain>
    </source>
</reference>
<protein>
    <submittedName>
        <fullName evidence="2">Uncharacterized protein</fullName>
    </submittedName>
</protein>
<feature type="region of interest" description="Disordered" evidence="1">
    <location>
        <begin position="132"/>
        <end position="164"/>
    </location>
</feature>
<feature type="compositionally biased region" description="Polar residues" evidence="1">
    <location>
        <begin position="57"/>
        <end position="77"/>
    </location>
</feature>
<sequence length="180" mass="20147">MHTVTQKSRLFKGDSEGPIETIFVESDDDVMDKSESGIQGVSSTENTPPPTFPGVSSLENRQSKVSPRRVSASQPIPSSRLLRPRNDTGPLRRTSSAAQPKSSKDSRVSIKLPPRDDLLKVSIKRKHEELCDEPRVRKKLSFSGSEKSEIVSPSEPEPGQTSDGKIDYRYYIMKYLNQRD</sequence>
<evidence type="ECO:0000313" key="2">
    <source>
        <dbReference type="EMBL" id="CAE6421068.1"/>
    </source>
</evidence>
<feature type="region of interest" description="Disordered" evidence="1">
    <location>
        <begin position="1"/>
        <end position="113"/>
    </location>
</feature>
<dbReference type="Proteomes" id="UP000663846">
    <property type="component" value="Unassembled WGS sequence"/>
</dbReference>
<evidence type="ECO:0000313" key="3">
    <source>
        <dbReference type="Proteomes" id="UP000663846"/>
    </source>
</evidence>
<comment type="caution">
    <text evidence="2">The sequence shown here is derived from an EMBL/GenBank/DDBJ whole genome shotgun (WGS) entry which is preliminary data.</text>
</comment>
<feature type="compositionally biased region" description="Basic and acidic residues" evidence="1">
    <location>
        <begin position="102"/>
        <end position="113"/>
    </location>
</feature>
<gene>
    <name evidence="2" type="ORF">RDB_LOCUS86946</name>
</gene>
<evidence type="ECO:0000256" key="1">
    <source>
        <dbReference type="SAM" id="MobiDB-lite"/>
    </source>
</evidence>
<dbReference type="AlphaFoldDB" id="A0A8H2X954"/>
<feature type="compositionally biased region" description="Polar residues" evidence="1">
    <location>
        <begin position="36"/>
        <end position="46"/>
    </location>
</feature>